<gene>
    <name evidence="2" type="ORF">MNB_ARC-1_261</name>
</gene>
<dbReference type="AlphaFoldDB" id="A0A3B1E2L9"/>
<organism evidence="2">
    <name type="scientific">hydrothermal vent metagenome</name>
    <dbReference type="NCBI Taxonomy" id="652676"/>
    <lineage>
        <taxon>unclassified sequences</taxon>
        <taxon>metagenomes</taxon>
        <taxon>ecological metagenomes</taxon>
    </lineage>
</organism>
<dbReference type="PANTHER" id="PTHR33473">
    <property type="entry name" value="ATP-DEPENDENT CLP PROTEASE ADAPTER PROTEIN CLPS1, CHLOROPLASTIC"/>
    <property type="match status" value="1"/>
</dbReference>
<dbReference type="InterPro" id="IPR003769">
    <property type="entry name" value="ClpS_core"/>
</dbReference>
<sequence length="99" mass="11424">MDNKIEHNFEINLEIQEPKKYKVLLLNDDISTMEFVIDILKNIFRKSLNESETIMLDVHNKGKAVCGIYTHEIASTKIAQVKYNAQKAGYPLKAILEEE</sequence>
<dbReference type="GO" id="GO:0008233">
    <property type="term" value="F:peptidase activity"/>
    <property type="evidence" value="ECO:0007669"/>
    <property type="project" value="UniProtKB-KW"/>
</dbReference>
<dbReference type="GO" id="GO:0006508">
    <property type="term" value="P:proteolysis"/>
    <property type="evidence" value="ECO:0007669"/>
    <property type="project" value="UniProtKB-KW"/>
</dbReference>
<name>A0A3B1E2L9_9ZZZZ</name>
<evidence type="ECO:0000313" key="2">
    <source>
        <dbReference type="EMBL" id="VAY88452.1"/>
    </source>
</evidence>
<evidence type="ECO:0000259" key="1">
    <source>
        <dbReference type="Pfam" id="PF02617"/>
    </source>
</evidence>
<dbReference type="EMBL" id="UOYO01000058">
    <property type="protein sequence ID" value="VAY88452.1"/>
    <property type="molecule type" value="Genomic_DNA"/>
</dbReference>
<reference evidence="2" key="1">
    <citation type="submission" date="2018-10" db="EMBL/GenBank/DDBJ databases">
        <authorList>
            <person name="Aoki K."/>
        </authorList>
    </citation>
    <scope>NUCLEOTIDE SEQUENCE</scope>
</reference>
<keyword evidence="2" id="KW-0645">Protease</keyword>
<proteinExistence type="inferred from homology"/>
<keyword evidence="2" id="KW-0378">Hydrolase</keyword>
<dbReference type="HAMAP" id="MF_00302">
    <property type="entry name" value="ClpS"/>
    <property type="match status" value="1"/>
</dbReference>
<dbReference type="SUPFAM" id="SSF54736">
    <property type="entry name" value="ClpS-like"/>
    <property type="match status" value="1"/>
</dbReference>
<protein>
    <submittedName>
        <fullName evidence="2">ATP-dependent Clp protease adaptor protein ClpS</fullName>
    </submittedName>
</protein>
<dbReference type="Gene3D" id="3.30.1390.10">
    <property type="match status" value="1"/>
</dbReference>
<dbReference type="Pfam" id="PF02617">
    <property type="entry name" value="ClpS"/>
    <property type="match status" value="1"/>
</dbReference>
<dbReference type="PANTHER" id="PTHR33473:SF19">
    <property type="entry name" value="ATP-DEPENDENT CLP PROTEASE ADAPTER PROTEIN CLPS"/>
    <property type="match status" value="1"/>
</dbReference>
<dbReference type="GO" id="GO:0030163">
    <property type="term" value="P:protein catabolic process"/>
    <property type="evidence" value="ECO:0007669"/>
    <property type="project" value="InterPro"/>
</dbReference>
<dbReference type="InterPro" id="IPR014719">
    <property type="entry name" value="Ribosomal_bL12_C/ClpS-like"/>
</dbReference>
<accession>A0A3B1E2L9</accession>
<dbReference type="FunFam" id="3.30.1390.10:FF:000002">
    <property type="entry name" value="ATP-dependent Clp protease adapter protein ClpS"/>
    <property type="match status" value="1"/>
</dbReference>
<dbReference type="InterPro" id="IPR022935">
    <property type="entry name" value="ClpS"/>
</dbReference>
<feature type="domain" description="Adaptor protein ClpS core" evidence="1">
    <location>
        <begin position="16"/>
        <end position="94"/>
    </location>
</feature>